<organism evidence="2 3">
    <name type="scientific">Parathalassolituus penaei</name>
    <dbReference type="NCBI Taxonomy" id="2997323"/>
    <lineage>
        <taxon>Bacteria</taxon>
        <taxon>Pseudomonadati</taxon>
        <taxon>Pseudomonadota</taxon>
        <taxon>Gammaproteobacteria</taxon>
        <taxon>Oceanospirillales</taxon>
        <taxon>Oceanospirillaceae</taxon>
        <taxon>Parathalassolituus</taxon>
    </lineage>
</organism>
<dbReference type="PROSITE" id="PS51257">
    <property type="entry name" value="PROKAR_LIPOPROTEIN"/>
    <property type="match status" value="1"/>
</dbReference>
<feature type="signal peptide" evidence="1">
    <location>
        <begin position="1"/>
        <end position="26"/>
    </location>
</feature>
<gene>
    <name evidence="2" type="ORF">OUO13_07015</name>
</gene>
<accession>A0A9X3EC95</accession>
<reference evidence="2" key="1">
    <citation type="submission" date="2022-11" db="EMBL/GenBank/DDBJ databases">
        <title>Parathalassolutuus dongxingensis gen. nov., sp. nov., a novel member of family Oceanospirillaceae isolated from a coastal shrimp pond in Guangxi, China.</title>
        <authorList>
            <person name="Chen H."/>
        </authorList>
    </citation>
    <scope>NUCLEOTIDE SEQUENCE</scope>
    <source>
        <strain evidence="2">G-43</strain>
    </source>
</reference>
<keyword evidence="1" id="KW-0732">Signal</keyword>
<evidence type="ECO:0000313" key="3">
    <source>
        <dbReference type="Proteomes" id="UP001150830"/>
    </source>
</evidence>
<keyword evidence="3" id="KW-1185">Reference proteome</keyword>
<dbReference type="Proteomes" id="UP001150830">
    <property type="component" value="Unassembled WGS sequence"/>
</dbReference>
<sequence length="359" mass="38664">MTMQGRKTGLSVPALLLALLLTPSLGLVGCASTPESGHSGAANRANLTTPIWVTNPPVQEGMAYGVGSIEALGDETAAVRRAGELARLDLVSQLRVTVSGSVLQDSSEYRSSGEETRVQQSMRLLARSQVPEVELDELRIADSDVYNGYAYALAELDRDAAASRMRRGIAEIDEQLEAYRLLADSGVSGPVLERLRELLPAVQLFAKRDAIAAKMALVSRDHHAPAADTDLVLLQQRIYDLIGEVRVVLVCRDNGARAVESSVLEALTRQGMKVASSGSGDLFFELDVESDSQLTQGSYYAFLNTRIIIRDNNGRALSSLSVRARGVSGIESVARQKAAEAVANRLGDELAKTLTERLR</sequence>
<dbReference type="Gene3D" id="3.10.28.20">
    <property type="entry name" value="Acetamidase/Formamidase-like domains"/>
    <property type="match status" value="1"/>
</dbReference>
<evidence type="ECO:0008006" key="4">
    <source>
        <dbReference type="Google" id="ProtNLM"/>
    </source>
</evidence>
<dbReference type="AlphaFoldDB" id="A0A9X3EC95"/>
<evidence type="ECO:0000256" key="1">
    <source>
        <dbReference type="SAM" id="SignalP"/>
    </source>
</evidence>
<protein>
    <recommendedName>
        <fullName evidence="4">LPP20 lipoprotein</fullName>
    </recommendedName>
</protein>
<dbReference type="EMBL" id="JAPNOA010000020">
    <property type="protein sequence ID" value="MCY0964932.1"/>
    <property type="molecule type" value="Genomic_DNA"/>
</dbReference>
<feature type="chain" id="PRO_5040796377" description="LPP20 lipoprotein" evidence="1">
    <location>
        <begin position="27"/>
        <end position="359"/>
    </location>
</feature>
<name>A0A9X3EC95_9GAMM</name>
<dbReference type="RefSeq" id="WP_283173151.1">
    <property type="nucleotide sequence ID" value="NZ_JAPNOA010000020.1"/>
</dbReference>
<evidence type="ECO:0000313" key="2">
    <source>
        <dbReference type="EMBL" id="MCY0964932.1"/>
    </source>
</evidence>
<comment type="caution">
    <text evidence="2">The sequence shown here is derived from an EMBL/GenBank/DDBJ whole genome shotgun (WGS) entry which is preliminary data.</text>
</comment>
<proteinExistence type="predicted"/>